<evidence type="ECO:0000256" key="3">
    <source>
        <dbReference type="SAM" id="MobiDB-lite"/>
    </source>
</evidence>
<evidence type="ECO:0000256" key="1">
    <source>
        <dbReference type="ARBA" id="ARBA00019152"/>
    </source>
</evidence>
<dbReference type="GO" id="GO:0006260">
    <property type="term" value="P:DNA replication"/>
    <property type="evidence" value="ECO:0007669"/>
    <property type="project" value="UniProtKB-KW"/>
</dbReference>
<dbReference type="Pfam" id="PF02387">
    <property type="entry name" value="IncFII_repA"/>
    <property type="match status" value="1"/>
</dbReference>
<protein>
    <recommendedName>
        <fullName evidence="1">Replication initiation protein</fullName>
    </recommendedName>
</protein>
<keyword evidence="2" id="KW-0235">DNA replication</keyword>
<name>A0A3Q9MXC9_SALET</name>
<dbReference type="EMBL" id="CP034699">
    <property type="protein sequence ID" value="AZT44394.1"/>
    <property type="molecule type" value="Genomic_DNA"/>
</dbReference>
<dbReference type="InterPro" id="IPR003446">
    <property type="entry name" value="Plasmid_replication_init_RepA"/>
</dbReference>
<reference evidence="4" key="1">
    <citation type="submission" date="2018-12" db="EMBL/GenBank/DDBJ databases">
        <title>Complete genome sequences of twenty non-typhoidal Salmonella isolates from Rwanda.</title>
        <authorList>
            <person name="Byukusenge M."/>
            <person name="Li L."/>
            <person name="Subhashinie K."/>
            <person name="Nzayirambaho M."/>
            <person name="Kuchipudi S.V."/>
            <person name="Jayarao B.M."/>
        </authorList>
    </citation>
    <scope>NUCLEOTIDE SEQUENCE</scope>
    <source>
        <strain evidence="4">RSE40</strain>
        <plasmid evidence="4">pRSE40</plasmid>
    </source>
</reference>
<dbReference type="GO" id="GO:0006276">
    <property type="term" value="P:plasmid maintenance"/>
    <property type="evidence" value="ECO:0007669"/>
    <property type="project" value="InterPro"/>
</dbReference>
<dbReference type="AlphaFoldDB" id="A0A3Q9MXC9"/>
<keyword evidence="4" id="KW-0614">Plasmid</keyword>
<accession>A0A3Q9MXC9</accession>
<dbReference type="NCBIfam" id="NF040977">
    <property type="entry name" value="RepA_IncFII_LM"/>
    <property type="match status" value="1"/>
</dbReference>
<feature type="region of interest" description="Disordered" evidence="3">
    <location>
        <begin position="1"/>
        <end position="28"/>
    </location>
</feature>
<evidence type="ECO:0000313" key="4">
    <source>
        <dbReference type="EMBL" id="AZT44394.1"/>
    </source>
</evidence>
<organism evidence="4">
    <name type="scientific">Salmonella enterica subsp. enterica serovar Karamoja</name>
    <dbReference type="NCBI Taxonomy" id="2500153"/>
    <lineage>
        <taxon>Bacteria</taxon>
        <taxon>Pseudomonadati</taxon>
        <taxon>Pseudomonadota</taxon>
        <taxon>Gammaproteobacteria</taxon>
        <taxon>Enterobacterales</taxon>
        <taxon>Enterobacteriaceae</taxon>
        <taxon>Salmonella</taxon>
    </lineage>
</organism>
<sequence length="293" mass="33795">MVTDSTHKSPYRQVKNPHPVFVPGTDKNGKPKETLPFCQKLMQKAANFTSRFDFDMLVAFARARGWRKRKPPKLRRDAIDALLPALCFHYDPLANRVNASITTIAMECSLATEKKTLSITRATRALRFLAFELELLTYQTEYDADIGCNIPTDITFKPLLFKVLGVSEESVAAARTSRAEWQNRRREKNGLSRLGIDELISQAWRYVRERFRDSKLKHKEHGLKRARAKKDAERDRQEIKMMVHRQLTREIAAGRFPDDYELIKAEVEKRVKERMILSRGHSTRLGTPTPSPA</sequence>
<geneLocation type="plasmid" evidence="4">
    <name>pRSE40</name>
</geneLocation>
<gene>
    <name evidence="4" type="ORF">EL007_24360</name>
</gene>
<proteinExistence type="predicted"/>
<evidence type="ECO:0000256" key="2">
    <source>
        <dbReference type="ARBA" id="ARBA00022705"/>
    </source>
</evidence>